<dbReference type="PROSITE" id="PS50076">
    <property type="entry name" value="DNAJ_2"/>
    <property type="match status" value="1"/>
</dbReference>
<feature type="domain" description="J" evidence="2">
    <location>
        <begin position="5"/>
        <end position="76"/>
    </location>
</feature>
<protein>
    <submittedName>
        <fullName evidence="3">DnaJ-domain-containing protein</fullName>
    </submittedName>
</protein>
<dbReference type="PANTHER" id="PTHR43948:SF21">
    <property type="entry name" value="DNAJ DOMAIN-CONTAINING PROTEIN"/>
    <property type="match status" value="1"/>
</dbReference>
<dbReference type="OrthoDB" id="442087at2759"/>
<dbReference type="Gene3D" id="1.10.287.110">
    <property type="entry name" value="DnaJ domain"/>
    <property type="match status" value="1"/>
</dbReference>
<feature type="compositionally biased region" description="Basic and acidic residues" evidence="1">
    <location>
        <begin position="71"/>
        <end position="84"/>
    </location>
</feature>
<keyword evidence="4" id="KW-1185">Reference proteome</keyword>
<dbReference type="GO" id="GO:0005634">
    <property type="term" value="C:nucleus"/>
    <property type="evidence" value="ECO:0007669"/>
    <property type="project" value="TreeGrafter"/>
</dbReference>
<dbReference type="GO" id="GO:0044183">
    <property type="term" value="F:protein folding chaperone"/>
    <property type="evidence" value="ECO:0007669"/>
    <property type="project" value="TreeGrafter"/>
</dbReference>
<name>A0A1X2GL57_9FUNG</name>
<dbReference type="STRING" id="101127.A0A1X2GL57"/>
<dbReference type="Pfam" id="PF00226">
    <property type="entry name" value="DnaJ"/>
    <property type="match status" value="1"/>
</dbReference>
<dbReference type="GO" id="GO:0005737">
    <property type="term" value="C:cytoplasm"/>
    <property type="evidence" value="ECO:0007669"/>
    <property type="project" value="TreeGrafter"/>
</dbReference>
<dbReference type="CDD" id="cd06257">
    <property type="entry name" value="DnaJ"/>
    <property type="match status" value="1"/>
</dbReference>
<dbReference type="SMART" id="SM00271">
    <property type="entry name" value="DnaJ"/>
    <property type="match status" value="1"/>
</dbReference>
<dbReference type="GO" id="GO:0051082">
    <property type="term" value="F:unfolded protein binding"/>
    <property type="evidence" value="ECO:0007669"/>
    <property type="project" value="TreeGrafter"/>
</dbReference>
<accession>A0A1X2GL57</accession>
<gene>
    <name evidence="3" type="ORF">DM01DRAFT_1362521</name>
</gene>
<evidence type="ECO:0000313" key="4">
    <source>
        <dbReference type="Proteomes" id="UP000242146"/>
    </source>
</evidence>
<evidence type="ECO:0000256" key="1">
    <source>
        <dbReference type="SAM" id="MobiDB-lite"/>
    </source>
</evidence>
<proteinExistence type="predicted"/>
<dbReference type="GO" id="GO:0051087">
    <property type="term" value="F:protein-folding chaperone binding"/>
    <property type="evidence" value="ECO:0007669"/>
    <property type="project" value="TreeGrafter"/>
</dbReference>
<comment type="caution">
    <text evidence="3">The sequence shown here is derived from an EMBL/GenBank/DDBJ whole genome shotgun (WGS) entry which is preliminary data.</text>
</comment>
<organism evidence="3 4">
    <name type="scientific">Hesseltinella vesiculosa</name>
    <dbReference type="NCBI Taxonomy" id="101127"/>
    <lineage>
        <taxon>Eukaryota</taxon>
        <taxon>Fungi</taxon>
        <taxon>Fungi incertae sedis</taxon>
        <taxon>Mucoromycota</taxon>
        <taxon>Mucoromycotina</taxon>
        <taxon>Mucoromycetes</taxon>
        <taxon>Mucorales</taxon>
        <taxon>Cunninghamellaceae</taxon>
        <taxon>Hesseltinella</taxon>
    </lineage>
</organism>
<dbReference type="EMBL" id="MCGT01000010">
    <property type="protein sequence ID" value="ORX56368.1"/>
    <property type="molecule type" value="Genomic_DNA"/>
</dbReference>
<dbReference type="Proteomes" id="UP000242146">
    <property type="component" value="Unassembled WGS sequence"/>
</dbReference>
<dbReference type="AlphaFoldDB" id="A0A1X2GL57"/>
<dbReference type="PRINTS" id="PR00625">
    <property type="entry name" value="JDOMAIN"/>
</dbReference>
<dbReference type="InterPro" id="IPR001623">
    <property type="entry name" value="DnaJ_domain"/>
</dbReference>
<sequence length="153" mass="17144">MGFPDYYKVLDVSEHCTPEEIRLAYKRQALLHHPDRLSDTAPAEERAEATKRFQLIADAYYVLGNEARREEYDRSRDRHGDPSKAHPQASEAHARDVFGTVFEDLLRPEVEHPGHVWRVLGGGAGVVLGFIMGNVGGAAIVSEWSSKYMGNSH</sequence>
<dbReference type="InterPro" id="IPR036869">
    <property type="entry name" value="J_dom_sf"/>
</dbReference>
<evidence type="ECO:0000313" key="3">
    <source>
        <dbReference type="EMBL" id="ORX56368.1"/>
    </source>
</evidence>
<feature type="region of interest" description="Disordered" evidence="1">
    <location>
        <begin position="71"/>
        <end position="92"/>
    </location>
</feature>
<dbReference type="PANTHER" id="PTHR43948">
    <property type="entry name" value="DNAJ HOMOLOG SUBFAMILY B"/>
    <property type="match status" value="1"/>
</dbReference>
<evidence type="ECO:0000259" key="2">
    <source>
        <dbReference type="PROSITE" id="PS50076"/>
    </source>
</evidence>
<dbReference type="SUPFAM" id="SSF46565">
    <property type="entry name" value="Chaperone J-domain"/>
    <property type="match status" value="1"/>
</dbReference>
<reference evidence="3 4" key="1">
    <citation type="submission" date="2016-07" db="EMBL/GenBank/DDBJ databases">
        <title>Pervasive Adenine N6-methylation of Active Genes in Fungi.</title>
        <authorList>
            <consortium name="DOE Joint Genome Institute"/>
            <person name="Mondo S.J."/>
            <person name="Dannebaum R.O."/>
            <person name="Kuo R.C."/>
            <person name="Labutti K."/>
            <person name="Haridas S."/>
            <person name="Kuo A."/>
            <person name="Salamov A."/>
            <person name="Ahrendt S.R."/>
            <person name="Lipzen A."/>
            <person name="Sullivan W."/>
            <person name="Andreopoulos W.B."/>
            <person name="Clum A."/>
            <person name="Lindquist E."/>
            <person name="Daum C."/>
            <person name="Ramamoorthy G.K."/>
            <person name="Gryganskyi A."/>
            <person name="Culley D."/>
            <person name="Magnuson J.K."/>
            <person name="James T.Y."/>
            <person name="O'Malley M.A."/>
            <person name="Stajich J.E."/>
            <person name="Spatafora J.W."/>
            <person name="Visel A."/>
            <person name="Grigoriev I.V."/>
        </authorList>
    </citation>
    <scope>NUCLEOTIDE SEQUENCE [LARGE SCALE GENOMIC DNA]</scope>
    <source>
        <strain evidence="3 4">NRRL 3301</strain>
    </source>
</reference>